<reference evidence="5 6" key="1">
    <citation type="submission" date="2018-11" db="EMBL/GenBank/DDBJ databases">
        <title>Haplotype-resolved cattle genomes.</title>
        <authorList>
            <person name="Low W.Y."/>
            <person name="Tearle R."/>
            <person name="Bickhart D.M."/>
            <person name="Rosen B.D."/>
            <person name="Koren S."/>
            <person name="Rhie A."/>
            <person name="Hiendleder S."/>
            <person name="Phillippy A.M."/>
            <person name="Smith T.P.L."/>
            <person name="Williams J.L."/>
        </authorList>
    </citation>
    <scope>NUCLEOTIDE SEQUENCE [LARGE SCALE GENOMIC DNA]</scope>
</reference>
<gene>
    <name evidence="5" type="primary">CLEC3B</name>
</gene>
<proteinExistence type="predicted"/>
<keyword evidence="2" id="KW-1015">Disulfide bond</keyword>
<organism evidence="5 6">
    <name type="scientific">Bos indicus x Bos taurus</name>
    <name type="common">Hybrid cattle</name>
    <dbReference type="NCBI Taxonomy" id="30522"/>
    <lineage>
        <taxon>Eukaryota</taxon>
        <taxon>Metazoa</taxon>
        <taxon>Chordata</taxon>
        <taxon>Craniata</taxon>
        <taxon>Vertebrata</taxon>
        <taxon>Euteleostomi</taxon>
        <taxon>Mammalia</taxon>
        <taxon>Eutheria</taxon>
        <taxon>Laurasiatheria</taxon>
        <taxon>Artiodactyla</taxon>
        <taxon>Ruminantia</taxon>
        <taxon>Pecora</taxon>
        <taxon>Bovidae</taxon>
        <taxon>Bovinae</taxon>
        <taxon>Bos</taxon>
    </lineage>
</organism>
<feature type="domain" description="C-type lectin" evidence="4">
    <location>
        <begin position="203"/>
        <end position="324"/>
    </location>
</feature>
<dbReference type="InterPro" id="IPR018378">
    <property type="entry name" value="C-type_lectin_CS"/>
</dbReference>
<dbReference type="SUPFAM" id="SSF56436">
    <property type="entry name" value="C-type lectin-like"/>
    <property type="match status" value="1"/>
</dbReference>
<feature type="region of interest" description="Disordered" evidence="3">
    <location>
        <begin position="139"/>
        <end position="163"/>
    </location>
</feature>
<dbReference type="InterPro" id="IPR016187">
    <property type="entry name" value="CTDL_fold"/>
</dbReference>
<protein>
    <submittedName>
        <fullName evidence="5">C-type lectin domain family 3 member B</fullName>
    </submittedName>
</protein>
<evidence type="ECO:0000313" key="5">
    <source>
        <dbReference type="Ensembl" id="ENSBIXP00005020464.1"/>
    </source>
</evidence>
<dbReference type="InterPro" id="IPR016186">
    <property type="entry name" value="C-type_lectin-like/link_sf"/>
</dbReference>
<dbReference type="CDD" id="cd03596">
    <property type="entry name" value="CLECT_tetranectin_like"/>
    <property type="match status" value="1"/>
</dbReference>
<dbReference type="GO" id="GO:0005615">
    <property type="term" value="C:extracellular space"/>
    <property type="evidence" value="ECO:0007669"/>
    <property type="project" value="TreeGrafter"/>
</dbReference>
<feature type="compositionally biased region" description="Polar residues" evidence="3">
    <location>
        <begin position="139"/>
        <end position="149"/>
    </location>
</feature>
<dbReference type="InterPro" id="IPR001304">
    <property type="entry name" value="C-type_lectin-like"/>
</dbReference>
<dbReference type="SUPFAM" id="SSF57944">
    <property type="entry name" value="Triple coiled coil domain of C-type lectins"/>
    <property type="match status" value="1"/>
</dbReference>
<evidence type="ECO:0000256" key="1">
    <source>
        <dbReference type="ARBA" id="ARBA00022734"/>
    </source>
</evidence>
<dbReference type="PANTHER" id="PTHR22799:SF3">
    <property type="entry name" value="TETRANECTIN"/>
    <property type="match status" value="1"/>
</dbReference>
<evidence type="ECO:0000256" key="2">
    <source>
        <dbReference type="ARBA" id="ARBA00023157"/>
    </source>
</evidence>
<accession>A0A4W2GNB9</accession>
<dbReference type="AlphaFoldDB" id="A0A4W2GNB9"/>
<evidence type="ECO:0000256" key="3">
    <source>
        <dbReference type="SAM" id="MobiDB-lite"/>
    </source>
</evidence>
<dbReference type="GO" id="GO:0030246">
    <property type="term" value="F:carbohydrate binding"/>
    <property type="evidence" value="ECO:0007669"/>
    <property type="project" value="UniProtKB-KW"/>
</dbReference>
<dbReference type="InterPro" id="IPR051663">
    <property type="entry name" value="CLec_Tetranectin-domain"/>
</dbReference>
<dbReference type="Gene3D" id="3.10.100.10">
    <property type="entry name" value="Mannose-Binding Protein A, subunit A"/>
    <property type="match status" value="1"/>
</dbReference>
<dbReference type="FunFam" id="3.10.100.10:FF:000010">
    <property type="entry name" value="C-type lectin domain family 3 member A"/>
    <property type="match status" value="1"/>
</dbReference>
<dbReference type="GO" id="GO:0030282">
    <property type="term" value="P:bone mineralization"/>
    <property type="evidence" value="ECO:0007669"/>
    <property type="project" value="TreeGrafter"/>
</dbReference>
<dbReference type="Ensembl" id="ENSBIXT00005033833.1">
    <property type="protein sequence ID" value="ENSBIXP00005020464.1"/>
    <property type="gene ID" value="ENSBIXG00005004031.1"/>
</dbReference>
<dbReference type="GeneTree" id="ENSGT00950000183186"/>
<dbReference type="PROSITE" id="PS50041">
    <property type="entry name" value="C_TYPE_LECTIN_2"/>
    <property type="match status" value="1"/>
</dbReference>
<sequence>MVGHLPLERPPQPCGHRGCLAPPGPHNGRGTWCSDRGTGRLRTVPGRSDAAWLPCGSCRISPRAECSRLLSGSSRTSSPAYPGHGLHNRACPDLVLGNRLLPFPCCPRAEERKSGTQWSFKKKKNHNFSCRVLPTQSSRKQDSLVTAETPTPKAKKAANAKKDAVSPKMLEELKTQLDSLAQEVALLKEQQALQTVCLKGTKVHMKCFLAFVQAKTFHEASEDCISRGGTLGTPQTGSENDALYEYLRQSVGSEAEVWLGFNDMASEGSWVDMTGGHIAYKNWETEITAQPDGGKVENCATLSGAANGKWFDKRCRDKLPYVCQFAIV</sequence>
<dbReference type="Proteomes" id="UP000429181">
    <property type="component" value="Chromosome 22"/>
</dbReference>
<keyword evidence="1" id="KW-0430">Lectin</keyword>
<evidence type="ECO:0000313" key="6">
    <source>
        <dbReference type="Proteomes" id="UP000429181"/>
    </source>
</evidence>
<dbReference type="Pfam" id="PF00059">
    <property type="entry name" value="Lectin_C"/>
    <property type="match status" value="1"/>
</dbReference>
<dbReference type="SMART" id="SM00034">
    <property type="entry name" value="CLECT"/>
    <property type="match status" value="1"/>
</dbReference>
<evidence type="ECO:0000259" key="4">
    <source>
        <dbReference type="PROSITE" id="PS50041"/>
    </source>
</evidence>
<dbReference type="PANTHER" id="PTHR22799">
    <property type="entry name" value="TETRANECTIN-RELATED"/>
    <property type="match status" value="1"/>
</dbReference>
<reference evidence="5" key="2">
    <citation type="submission" date="2025-08" db="UniProtKB">
        <authorList>
            <consortium name="Ensembl"/>
        </authorList>
    </citation>
    <scope>IDENTIFICATION</scope>
</reference>
<name>A0A4W2GNB9_BOBOX</name>
<dbReference type="PROSITE" id="PS00615">
    <property type="entry name" value="C_TYPE_LECTIN_1"/>
    <property type="match status" value="1"/>
</dbReference>